<name>A0A9E6STZ9_9ACTN</name>
<feature type="transmembrane region" description="Helical" evidence="8">
    <location>
        <begin position="64"/>
        <end position="85"/>
    </location>
</feature>
<evidence type="ECO:0000313" key="10">
    <source>
        <dbReference type="EMBL" id="NHM14118.1"/>
    </source>
</evidence>
<gene>
    <name evidence="10" type="ORF">GMI68_04950</name>
    <name evidence="11" type="ORF">J7S26_06325</name>
</gene>
<protein>
    <submittedName>
        <fullName evidence="11">Trimeric intracellular cation channel family protein</fullName>
    </submittedName>
</protein>
<dbReference type="Proteomes" id="UP000636394">
    <property type="component" value="Unassembled WGS sequence"/>
</dbReference>
<feature type="region of interest" description="Disordered" evidence="7">
    <location>
        <begin position="428"/>
        <end position="506"/>
    </location>
</feature>
<evidence type="ECO:0000256" key="6">
    <source>
        <dbReference type="ARBA" id="ARBA00023136"/>
    </source>
</evidence>
<dbReference type="EMBL" id="WPCR01000005">
    <property type="protein sequence ID" value="NHM14118.1"/>
    <property type="molecule type" value="Genomic_DNA"/>
</dbReference>
<keyword evidence="5 8" id="KW-1133">Transmembrane helix</keyword>
<evidence type="ECO:0000256" key="7">
    <source>
        <dbReference type="SAM" id="MobiDB-lite"/>
    </source>
</evidence>
<feature type="domain" description="Glycine transporter" evidence="9">
    <location>
        <begin position="97"/>
        <end position="171"/>
    </location>
</feature>
<feature type="transmembrane region" description="Helical" evidence="8">
    <location>
        <begin position="176"/>
        <end position="194"/>
    </location>
</feature>
<evidence type="ECO:0000256" key="4">
    <source>
        <dbReference type="ARBA" id="ARBA00022692"/>
    </source>
</evidence>
<feature type="transmembrane region" description="Helical" evidence="8">
    <location>
        <begin position="121"/>
        <end position="138"/>
    </location>
</feature>
<organism evidence="11 13">
    <name type="scientific">Xiamenia xianingshaonis</name>
    <dbReference type="NCBI Taxonomy" id="2682776"/>
    <lineage>
        <taxon>Bacteria</taxon>
        <taxon>Bacillati</taxon>
        <taxon>Actinomycetota</taxon>
        <taxon>Coriobacteriia</taxon>
        <taxon>Eggerthellales</taxon>
        <taxon>Eggerthellaceae</taxon>
        <taxon>Xiamenia</taxon>
    </lineage>
</organism>
<feature type="transmembrane region" description="Helical" evidence="8">
    <location>
        <begin position="150"/>
        <end position="170"/>
    </location>
</feature>
<keyword evidence="6 8" id="KW-0472">Membrane</keyword>
<dbReference type="RefSeq" id="WP_166339257.1">
    <property type="nucleotide sequence ID" value="NZ_CP072829.1"/>
</dbReference>
<evidence type="ECO:0000259" key="9">
    <source>
        <dbReference type="Pfam" id="PF03458"/>
    </source>
</evidence>
<keyword evidence="3" id="KW-1003">Cell membrane</keyword>
<sequence length="506" mass="54157">MLEVVLAIPFWLELAATLTGGLSGAMSAVRARYDLFGVACIAIVTGLAGGIIRDVLLQSYGIYAFQKPSLIVCCVAAGVLVFYFGKLTTYLDPIVDLLDNLSVALWAIIAVGKSLSAGLDIIPAAILGTITAVGGGICRDICMSKEPATFQAGTMYGSAAFIGAFVYALMYQNHILANYAAMTCAVLVLGIRYASRLFDWHTKAPRDYSYLVTKPIENMVKKVRPPKGKIERERDRKKYAKAIRILKKLSGMPLDDQPSPVAPSAEPLLPYESRTEVLAQQKAQQEASAAASAADSAAPDTTGLAGHRASGLGARDAQVSRAMESAEVFRQAIAEEASRSERIALAGGASAGNRAVGDSSASVARPDVSDRIVVPVGELRKFLGHEVPGKTGSIQPLPENPADVGPDDRIIIPTDDLMRFLMHQSRRQTGSFDPLPESKTPTEQAAPKKEADRDSAAAATEKPGQQLEASDQDNSIEDFRPDNPKYRRRVKGRAGRIEANNKGRAD</sequence>
<dbReference type="GO" id="GO:0005886">
    <property type="term" value="C:plasma membrane"/>
    <property type="evidence" value="ECO:0007669"/>
    <property type="project" value="UniProtKB-SubCell"/>
</dbReference>
<reference evidence="10 12" key="1">
    <citation type="submission" date="2019-11" db="EMBL/GenBank/DDBJ databases">
        <title>Eggerthellaceae novel genus isolated from the rectal contents of marmort.</title>
        <authorList>
            <person name="Zhang G."/>
        </authorList>
    </citation>
    <scope>NUCLEOTIDE SEQUENCE [LARGE SCALE GENOMIC DNA]</scope>
    <source>
        <strain evidence="12">zg-886</strain>
        <strain evidence="10">Zg-886</strain>
    </source>
</reference>
<comment type="subcellular location">
    <subcellularLocation>
        <location evidence="1">Cell membrane</location>
        <topology evidence="1">Multi-pass membrane protein</topology>
    </subcellularLocation>
</comment>
<evidence type="ECO:0000256" key="8">
    <source>
        <dbReference type="SAM" id="Phobius"/>
    </source>
</evidence>
<dbReference type="InterPro" id="IPR005115">
    <property type="entry name" value="Gly_transporter"/>
</dbReference>
<evidence type="ECO:0000313" key="12">
    <source>
        <dbReference type="Proteomes" id="UP000636394"/>
    </source>
</evidence>
<dbReference type="Pfam" id="PF03458">
    <property type="entry name" value="Gly_transporter"/>
    <property type="match status" value="2"/>
</dbReference>
<feature type="transmembrane region" description="Helical" evidence="8">
    <location>
        <begin position="33"/>
        <end position="52"/>
    </location>
</feature>
<evidence type="ECO:0000256" key="3">
    <source>
        <dbReference type="ARBA" id="ARBA00022475"/>
    </source>
</evidence>
<dbReference type="AlphaFoldDB" id="A0A9E6STZ9"/>
<feature type="compositionally biased region" description="Basic and acidic residues" evidence="7">
    <location>
        <begin position="495"/>
        <end position="506"/>
    </location>
</feature>
<evidence type="ECO:0000313" key="11">
    <source>
        <dbReference type="EMBL" id="QTU83980.1"/>
    </source>
</evidence>
<feature type="domain" description="Glycine transporter" evidence="9">
    <location>
        <begin position="11"/>
        <end position="84"/>
    </location>
</feature>
<keyword evidence="12" id="KW-1185">Reference proteome</keyword>
<feature type="transmembrane region" description="Helical" evidence="8">
    <location>
        <begin position="6"/>
        <end position="26"/>
    </location>
</feature>
<dbReference type="PANTHER" id="PTHR30506:SF3">
    <property type="entry name" value="UPF0126 INNER MEMBRANE PROTEIN YADS-RELATED"/>
    <property type="match status" value="1"/>
</dbReference>
<keyword evidence="4 8" id="KW-0812">Transmembrane</keyword>
<feature type="compositionally biased region" description="Low complexity" evidence="7">
    <location>
        <begin position="279"/>
        <end position="298"/>
    </location>
</feature>
<accession>A0A9E6STZ9</accession>
<dbReference type="EMBL" id="CP072829">
    <property type="protein sequence ID" value="QTU83980.1"/>
    <property type="molecule type" value="Genomic_DNA"/>
</dbReference>
<dbReference type="Proteomes" id="UP000671910">
    <property type="component" value="Chromosome"/>
</dbReference>
<feature type="region of interest" description="Disordered" evidence="7">
    <location>
        <begin position="279"/>
        <end position="317"/>
    </location>
</feature>
<reference evidence="11" key="2">
    <citation type="submission" date="2021-04" db="EMBL/GenBank/DDBJ databases">
        <title>Novel species in family Eggerthellaceae.</title>
        <authorList>
            <person name="Zhang G."/>
        </authorList>
    </citation>
    <scope>NUCLEOTIDE SEQUENCE</scope>
    <source>
        <strain evidence="11">Zg-886</strain>
    </source>
</reference>
<evidence type="ECO:0000256" key="1">
    <source>
        <dbReference type="ARBA" id="ARBA00004651"/>
    </source>
</evidence>
<feature type="compositionally biased region" description="Basic and acidic residues" evidence="7">
    <location>
        <begin position="446"/>
        <end position="455"/>
    </location>
</feature>
<feature type="region of interest" description="Disordered" evidence="7">
    <location>
        <begin position="386"/>
        <end position="409"/>
    </location>
</feature>
<comment type="similarity">
    <text evidence="2">Belongs to the UPF0126 family.</text>
</comment>
<evidence type="ECO:0000313" key="13">
    <source>
        <dbReference type="Proteomes" id="UP000671910"/>
    </source>
</evidence>
<dbReference type="KEGG" id="ebz:J7S26_06325"/>
<evidence type="ECO:0000256" key="5">
    <source>
        <dbReference type="ARBA" id="ARBA00022989"/>
    </source>
</evidence>
<proteinExistence type="inferred from homology"/>
<dbReference type="PANTHER" id="PTHR30506">
    <property type="entry name" value="INNER MEMBRANE PROTEIN"/>
    <property type="match status" value="1"/>
</dbReference>
<evidence type="ECO:0000256" key="2">
    <source>
        <dbReference type="ARBA" id="ARBA00008193"/>
    </source>
</evidence>